<keyword evidence="2" id="KW-0677">Repeat</keyword>
<dbReference type="GO" id="GO:0008270">
    <property type="term" value="F:zinc ion binding"/>
    <property type="evidence" value="ECO:0007669"/>
    <property type="project" value="UniProtKB-KW"/>
</dbReference>
<dbReference type="RefSeq" id="XP_028660534.1">
    <property type="nucleotide sequence ID" value="XM_028804701.2"/>
</dbReference>
<gene>
    <name evidence="8" type="primary">ZCCHC9</name>
    <name evidence="8" type="synonym">zcchc9</name>
</gene>
<dbReference type="InterPro" id="IPR036875">
    <property type="entry name" value="Znf_CCHC_sf"/>
</dbReference>
<protein>
    <submittedName>
        <fullName evidence="8">Zinc finger, CCHC domain containing 9</fullName>
    </submittedName>
</protein>
<dbReference type="AlphaFoldDB" id="A0A8C4S0Z5"/>
<keyword evidence="3 5" id="KW-0863">Zinc-finger</keyword>
<dbReference type="PROSITE" id="PS50158">
    <property type="entry name" value="ZF_CCHC"/>
    <property type="match status" value="2"/>
</dbReference>
<dbReference type="PANTHER" id="PTHR46242">
    <property type="entry name" value="ZINC FINGER CCHC DOMAIN-CONTAINING PROTEIN 9 ZCCHC9"/>
    <property type="match status" value="1"/>
</dbReference>
<organism evidence="8 9">
    <name type="scientific">Erpetoichthys calabaricus</name>
    <name type="common">Rope fish</name>
    <name type="synonym">Calamoichthys calabaricus</name>
    <dbReference type="NCBI Taxonomy" id="27687"/>
    <lineage>
        <taxon>Eukaryota</taxon>
        <taxon>Metazoa</taxon>
        <taxon>Chordata</taxon>
        <taxon>Craniata</taxon>
        <taxon>Vertebrata</taxon>
        <taxon>Euteleostomi</taxon>
        <taxon>Actinopterygii</taxon>
        <taxon>Polypteriformes</taxon>
        <taxon>Polypteridae</taxon>
        <taxon>Erpetoichthys</taxon>
    </lineage>
</organism>
<evidence type="ECO:0000256" key="6">
    <source>
        <dbReference type="SAM" id="MobiDB-lite"/>
    </source>
</evidence>
<reference evidence="8" key="2">
    <citation type="submission" date="2025-08" db="UniProtKB">
        <authorList>
            <consortium name="Ensembl"/>
        </authorList>
    </citation>
    <scope>IDENTIFICATION</scope>
</reference>
<dbReference type="GO" id="GO:0003676">
    <property type="term" value="F:nucleic acid binding"/>
    <property type="evidence" value="ECO:0007669"/>
    <property type="project" value="InterPro"/>
</dbReference>
<reference evidence="8" key="1">
    <citation type="submission" date="2021-06" db="EMBL/GenBank/DDBJ databases">
        <authorList>
            <consortium name="Wellcome Sanger Institute Data Sharing"/>
        </authorList>
    </citation>
    <scope>NUCLEOTIDE SEQUENCE [LARGE SCALE GENOMIC DNA]</scope>
</reference>
<evidence type="ECO:0000256" key="4">
    <source>
        <dbReference type="ARBA" id="ARBA00022833"/>
    </source>
</evidence>
<feature type="domain" description="CCHC-type" evidence="7">
    <location>
        <begin position="136"/>
        <end position="151"/>
    </location>
</feature>
<dbReference type="FunFam" id="4.10.60.10:FF:000091">
    <property type="entry name" value="Zinc finger CCHC-type-containing 9"/>
    <property type="match status" value="1"/>
</dbReference>
<dbReference type="Ensembl" id="ENSECRT00000010272.1">
    <property type="protein sequence ID" value="ENSECRP00000010106.1"/>
    <property type="gene ID" value="ENSECRG00000006748.1"/>
</dbReference>
<feature type="region of interest" description="Disordered" evidence="6">
    <location>
        <begin position="1"/>
        <end position="26"/>
    </location>
</feature>
<sequence length="275" mass="30730">MGFQAMTRWARANNHRHKPSNATPWNQMWQTSKKANNGQGSSQLSTNAQKLSVKQNQQGGAIHKTKKKKKDYNNEDVNGFIDYLKQSGQPLPLDYVGVEAESEIFKEELSVALKKDKRKNDRRIKRQKAKQNNMICFKCRKTGHGLADCPQAEEDQDLGRGICYRCGSTEHEIHRCRAKIDPAVGEFPFAKCFICGASGHVSRSCPDNPKGVYSQGGSCRVCGSVEHFQKDCPENRSSGNSVTVGRWSNQMSADHEDIPGPVNKVKTKGQKIVTF</sequence>
<evidence type="ECO:0000259" key="7">
    <source>
        <dbReference type="PROSITE" id="PS50158"/>
    </source>
</evidence>
<name>A0A8C4S0Z5_ERPCA</name>
<dbReference type="Pfam" id="PF00098">
    <property type="entry name" value="zf-CCHC"/>
    <property type="match status" value="2"/>
</dbReference>
<keyword evidence="4" id="KW-0862">Zinc</keyword>
<evidence type="ECO:0000313" key="8">
    <source>
        <dbReference type="Ensembl" id="ENSECRP00000010106.1"/>
    </source>
</evidence>
<dbReference type="GO" id="GO:0005730">
    <property type="term" value="C:nucleolus"/>
    <property type="evidence" value="ECO:0007669"/>
    <property type="project" value="TreeGrafter"/>
</dbReference>
<dbReference type="GeneID" id="114654271"/>
<dbReference type="InterPro" id="IPR001878">
    <property type="entry name" value="Znf_CCHC"/>
</dbReference>
<accession>A0A8C4S0Z5</accession>
<reference evidence="8" key="3">
    <citation type="submission" date="2025-09" db="UniProtKB">
        <authorList>
            <consortium name="Ensembl"/>
        </authorList>
    </citation>
    <scope>IDENTIFICATION</scope>
</reference>
<keyword evidence="9" id="KW-1185">Reference proteome</keyword>
<evidence type="ECO:0000256" key="1">
    <source>
        <dbReference type="ARBA" id="ARBA00022723"/>
    </source>
</evidence>
<dbReference type="Gene3D" id="4.10.60.10">
    <property type="entry name" value="Zinc finger, CCHC-type"/>
    <property type="match status" value="2"/>
</dbReference>
<evidence type="ECO:0000313" key="9">
    <source>
        <dbReference type="Proteomes" id="UP000694620"/>
    </source>
</evidence>
<dbReference type="PANTHER" id="PTHR46242:SF1">
    <property type="entry name" value="ZINC FINGER CCHC DOMAIN-CONTAINING PROTEIN 9"/>
    <property type="match status" value="1"/>
</dbReference>
<evidence type="ECO:0000256" key="5">
    <source>
        <dbReference type="PROSITE-ProRule" id="PRU00047"/>
    </source>
</evidence>
<evidence type="ECO:0000256" key="3">
    <source>
        <dbReference type="ARBA" id="ARBA00022771"/>
    </source>
</evidence>
<feature type="region of interest" description="Disordered" evidence="6">
    <location>
        <begin position="51"/>
        <end position="71"/>
    </location>
</feature>
<proteinExistence type="predicted"/>
<feature type="domain" description="CCHC-type" evidence="7">
    <location>
        <begin position="191"/>
        <end position="207"/>
    </location>
</feature>
<dbReference type="CTD" id="84240"/>
<evidence type="ECO:0000256" key="2">
    <source>
        <dbReference type="ARBA" id="ARBA00022737"/>
    </source>
</evidence>
<dbReference type="SUPFAM" id="SSF57756">
    <property type="entry name" value="Retrovirus zinc finger-like domains"/>
    <property type="match status" value="2"/>
</dbReference>
<dbReference type="Proteomes" id="UP000694620">
    <property type="component" value="Chromosome 7"/>
</dbReference>
<dbReference type="InterPro" id="IPR042246">
    <property type="entry name" value="ZCCHC9"/>
</dbReference>
<dbReference type="SMART" id="SM00343">
    <property type="entry name" value="ZnF_C2HC"/>
    <property type="match status" value="4"/>
</dbReference>
<keyword evidence="1" id="KW-0479">Metal-binding</keyword>
<dbReference type="GeneTree" id="ENSGT00950000183041"/>